<feature type="compositionally biased region" description="Acidic residues" evidence="1">
    <location>
        <begin position="28"/>
        <end position="38"/>
    </location>
</feature>
<keyword evidence="4" id="KW-1185">Reference proteome</keyword>
<evidence type="ECO:0000313" key="3">
    <source>
        <dbReference type="EMBL" id="KAL0119623.1"/>
    </source>
</evidence>
<dbReference type="InterPro" id="IPR004012">
    <property type="entry name" value="Run_dom"/>
</dbReference>
<dbReference type="PANTHER" id="PTHR15591:SF19">
    <property type="entry name" value="RUN DOMAIN-CONTAINING PROTEIN 1 ISOFORM X1"/>
    <property type="match status" value="1"/>
</dbReference>
<feature type="region of interest" description="Disordered" evidence="1">
    <location>
        <begin position="1"/>
        <end position="56"/>
    </location>
</feature>
<dbReference type="InterPro" id="IPR047343">
    <property type="entry name" value="RUSC1_2"/>
</dbReference>
<proteinExistence type="predicted"/>
<feature type="domain" description="RUN" evidence="2">
    <location>
        <begin position="431"/>
        <end position="613"/>
    </location>
</feature>
<organism evidence="3 4">
    <name type="scientific">Cardiocondyla obscurior</name>
    <dbReference type="NCBI Taxonomy" id="286306"/>
    <lineage>
        <taxon>Eukaryota</taxon>
        <taxon>Metazoa</taxon>
        <taxon>Ecdysozoa</taxon>
        <taxon>Arthropoda</taxon>
        <taxon>Hexapoda</taxon>
        <taxon>Insecta</taxon>
        <taxon>Pterygota</taxon>
        <taxon>Neoptera</taxon>
        <taxon>Endopterygota</taxon>
        <taxon>Hymenoptera</taxon>
        <taxon>Apocrita</taxon>
        <taxon>Aculeata</taxon>
        <taxon>Formicoidea</taxon>
        <taxon>Formicidae</taxon>
        <taxon>Myrmicinae</taxon>
        <taxon>Cardiocondyla</taxon>
    </lineage>
</organism>
<evidence type="ECO:0000256" key="1">
    <source>
        <dbReference type="SAM" id="MobiDB-lite"/>
    </source>
</evidence>
<dbReference type="SMART" id="SM00593">
    <property type="entry name" value="RUN"/>
    <property type="match status" value="1"/>
</dbReference>
<dbReference type="InterPro" id="IPR058732">
    <property type="entry name" value="RUNDC1_M"/>
</dbReference>
<evidence type="ECO:0000259" key="2">
    <source>
        <dbReference type="PROSITE" id="PS50826"/>
    </source>
</evidence>
<dbReference type="Gene3D" id="1.20.58.900">
    <property type="match status" value="1"/>
</dbReference>
<dbReference type="PANTHER" id="PTHR15591">
    <property type="entry name" value="RUN AND SH3 DOMAIN CONTAINING"/>
    <property type="match status" value="1"/>
</dbReference>
<gene>
    <name evidence="3" type="ORF">PUN28_007813</name>
</gene>
<comment type="caution">
    <text evidence="3">The sequence shown here is derived from an EMBL/GenBank/DDBJ whole genome shotgun (WGS) entry which is preliminary data.</text>
</comment>
<reference evidence="3 4" key="1">
    <citation type="submission" date="2023-03" db="EMBL/GenBank/DDBJ databases">
        <title>High recombination rates correlate with genetic variation in Cardiocondyla obscurior ants.</title>
        <authorList>
            <person name="Errbii M."/>
        </authorList>
    </citation>
    <scope>NUCLEOTIDE SEQUENCE [LARGE SCALE GENOMIC DNA]</scope>
    <source>
        <strain evidence="3">Alpha-2009</strain>
        <tissue evidence="3">Whole body</tissue>
    </source>
</reference>
<feature type="compositionally biased region" description="Basic and acidic residues" evidence="1">
    <location>
        <begin position="9"/>
        <end position="19"/>
    </location>
</feature>
<name>A0AAW2FV09_9HYME</name>
<feature type="region of interest" description="Disordered" evidence="1">
    <location>
        <begin position="299"/>
        <end position="327"/>
    </location>
</feature>
<sequence length="624" mass="70533">MEMGEATCVDDRETADVERRHPRAALCESDEVENSDESSESRPSGERWAPVGANDGDSEFADEYKYVNANVDNLAYDVERVKLLEEEQEMLNSSLIALTTHFAQVQFRLRQIVDAPTSEKETLLKELEEFAFRGIPDVPNSLLLESRSVTPVSPMSCDVTGIITDAEVESKMALQRTKQRELISQLKSQLEDLERYAYETGDADLPQSVILERQNIIINHLKEKLNFNVDDLCKLPADDLRWQVDYAISQIVSPLKMKEQLVSQLKTQIADLERFINYLQGEVSTETLACTCACPVHTSGSGASSSASYGSKRRFDRGKPIEDEASAANRTRTLNTVRKVVALLHMFLMSQLGCGSERVRRSFGGNSKKNPMHNWRDLRTRLDIAVEHVLETIAEISQQQQRHPDDEDVDDIDNENDYTSDSDSASHANAKLTSAVRKHLAVSVRDLMQHGLTTDVLRSGSSVVPFVGCFPQRNVTSSNFMHAWELILKYYEIKNGRRYNSSPAQKLSQSFNLDLAAGRIASSKQSLLTTIGNIIASHSPYKRSYDSHFKAFICAALNANKLVIWLKLILQCQYLLENYYLSWSYVVKTGFQDAFYILDRLTSYKFDLPVDLAVRQFQNIKDAF</sequence>
<dbReference type="AlphaFoldDB" id="A0AAW2FV09"/>
<feature type="compositionally biased region" description="Acidic residues" evidence="1">
    <location>
        <begin position="406"/>
        <end position="420"/>
    </location>
</feature>
<accession>A0AAW2FV09</accession>
<feature type="compositionally biased region" description="Low complexity" evidence="1">
    <location>
        <begin position="299"/>
        <end position="310"/>
    </location>
</feature>
<feature type="region of interest" description="Disordered" evidence="1">
    <location>
        <begin position="395"/>
        <end position="427"/>
    </location>
</feature>
<dbReference type="Pfam" id="PF26030">
    <property type="entry name" value="RUNDC1"/>
    <property type="match status" value="1"/>
</dbReference>
<dbReference type="SUPFAM" id="SSF140741">
    <property type="entry name" value="RUN domain-like"/>
    <property type="match status" value="1"/>
</dbReference>
<evidence type="ECO:0000313" key="4">
    <source>
        <dbReference type="Proteomes" id="UP001430953"/>
    </source>
</evidence>
<dbReference type="EMBL" id="JADYXP020000007">
    <property type="protein sequence ID" value="KAL0119623.1"/>
    <property type="molecule type" value="Genomic_DNA"/>
</dbReference>
<dbReference type="CDD" id="cd17683">
    <property type="entry name" value="RUN_RUNDC1"/>
    <property type="match status" value="1"/>
</dbReference>
<protein>
    <recommendedName>
        <fullName evidence="2">RUN domain-containing protein</fullName>
    </recommendedName>
</protein>
<dbReference type="PROSITE" id="PS50826">
    <property type="entry name" value="RUN"/>
    <property type="match status" value="1"/>
</dbReference>
<dbReference type="Pfam" id="PF02759">
    <property type="entry name" value="RUN"/>
    <property type="match status" value="1"/>
</dbReference>
<dbReference type="InterPro" id="IPR037213">
    <property type="entry name" value="Run_dom_sf"/>
</dbReference>
<dbReference type="Proteomes" id="UP001430953">
    <property type="component" value="Unassembled WGS sequence"/>
</dbReference>